<sequence>MTRLRGWSPRYFDIGVNFSDAMFSGIYHGRQHHPSDLDQVIARAKAVGVDKMLITASSIAESKSHLDLCRDHPGFYQTAGVHPCQVSSEFYVAKPKDEIVEGEPHYTETLRDDVDERLEDLKQTIVAGHAQGFIKAFGEVGLDYDRFFFSSKRQQLTMFTKQLEMLRTIKHLELPLFLHMRAACDDFIACLKPFIADGTVKSGVIHSFTGTEEELDKLKALEIFHFSVNGCSLRYPENVEVAAKIPMDKLMIETDAPWCEVRRTHASYKYITPYPNVFYPDLVTDYPIKSSKFKFDANLPFTSIKKENWTKHHDEVNKQISQLELDAAAHRVVGDLAPPMIKSRNEPAGIVMVAEIMCGIYGLKSEEDIEKFLDTVYRNSCEVFKV</sequence>
<dbReference type="PROSITE" id="PS01090">
    <property type="entry name" value="TATD_2"/>
    <property type="match status" value="1"/>
</dbReference>
<reference evidence="5 6" key="1">
    <citation type="submission" date="2019-07" db="EMBL/GenBank/DDBJ databases">
        <title>Genome assembly of two rare yeast pathogens: Diutina rugosa and Trichomonascus ciferrii.</title>
        <authorList>
            <person name="Mixao V."/>
            <person name="Saus E."/>
            <person name="Hansen A."/>
            <person name="Lass-Flor C."/>
            <person name="Gabaldon T."/>
        </authorList>
    </citation>
    <scope>NUCLEOTIDE SEQUENCE [LARGE SCALE GENOMIC DNA]</scope>
    <source>
        <strain evidence="5 6">CBS 613</strain>
    </source>
</reference>
<gene>
    <name evidence="5" type="ORF">DIURU_003624</name>
</gene>
<dbReference type="CDD" id="cd01310">
    <property type="entry name" value="TatD_DNAse"/>
    <property type="match status" value="1"/>
</dbReference>
<dbReference type="AlphaFoldDB" id="A0A642UT68"/>
<name>A0A642UT68_DIURU</name>
<organism evidence="5 6">
    <name type="scientific">Diutina rugosa</name>
    <name type="common">Yeast</name>
    <name type="synonym">Candida rugosa</name>
    <dbReference type="NCBI Taxonomy" id="5481"/>
    <lineage>
        <taxon>Eukaryota</taxon>
        <taxon>Fungi</taxon>
        <taxon>Dikarya</taxon>
        <taxon>Ascomycota</taxon>
        <taxon>Saccharomycotina</taxon>
        <taxon>Pichiomycetes</taxon>
        <taxon>Debaryomycetaceae</taxon>
        <taxon>Diutina</taxon>
    </lineage>
</organism>
<dbReference type="SUPFAM" id="SSF51556">
    <property type="entry name" value="Metallo-dependent hydrolases"/>
    <property type="match status" value="1"/>
</dbReference>
<dbReference type="GeneID" id="54782275"/>
<dbReference type="InterPro" id="IPR032466">
    <property type="entry name" value="Metal_Hydrolase"/>
</dbReference>
<dbReference type="VEuPathDB" id="FungiDB:DIURU_003624"/>
<keyword evidence="6" id="KW-1185">Reference proteome</keyword>
<dbReference type="OMA" id="CSDIFFE"/>
<evidence type="ECO:0000256" key="1">
    <source>
        <dbReference type="ARBA" id="ARBA00009275"/>
    </source>
</evidence>
<dbReference type="OrthoDB" id="6079689at2759"/>
<evidence type="ECO:0000313" key="6">
    <source>
        <dbReference type="Proteomes" id="UP000449547"/>
    </source>
</evidence>
<keyword evidence="2" id="KW-0540">Nuclease</keyword>
<dbReference type="InterPro" id="IPR018228">
    <property type="entry name" value="DNase_TatD-rel_CS"/>
</dbReference>
<comment type="caution">
    <text evidence="5">The sequence shown here is derived from an EMBL/GenBank/DDBJ whole genome shotgun (WGS) entry which is preliminary data.</text>
</comment>
<dbReference type="EMBL" id="SWFT01000105">
    <property type="protein sequence ID" value="KAA8901254.1"/>
    <property type="molecule type" value="Genomic_DNA"/>
</dbReference>
<proteinExistence type="inferred from homology"/>
<comment type="similarity">
    <text evidence="1">Belongs to the metallo-dependent hydrolases superfamily. TatD-type hydrolase family.</text>
</comment>
<keyword evidence="3" id="KW-0479">Metal-binding</keyword>
<evidence type="ECO:0000256" key="4">
    <source>
        <dbReference type="ARBA" id="ARBA00022801"/>
    </source>
</evidence>
<dbReference type="Pfam" id="PF01026">
    <property type="entry name" value="TatD_DNase"/>
    <property type="match status" value="1"/>
</dbReference>
<keyword evidence="4" id="KW-0378">Hydrolase</keyword>
<dbReference type="Gene3D" id="3.20.20.140">
    <property type="entry name" value="Metal-dependent hydrolases"/>
    <property type="match status" value="1"/>
</dbReference>
<evidence type="ECO:0000313" key="5">
    <source>
        <dbReference type="EMBL" id="KAA8901254.1"/>
    </source>
</evidence>
<dbReference type="GO" id="GO:0008296">
    <property type="term" value="F:3'-5'-DNA exonuclease activity"/>
    <property type="evidence" value="ECO:0007669"/>
    <property type="project" value="TreeGrafter"/>
</dbReference>
<dbReference type="PANTHER" id="PTHR10060">
    <property type="entry name" value="TATD FAMILY DEOXYRIBONUCLEASE"/>
    <property type="match status" value="1"/>
</dbReference>
<dbReference type="GO" id="GO:0005829">
    <property type="term" value="C:cytosol"/>
    <property type="evidence" value="ECO:0007669"/>
    <property type="project" value="TreeGrafter"/>
</dbReference>
<accession>A0A642UT68</accession>
<dbReference type="GO" id="GO:0046872">
    <property type="term" value="F:metal ion binding"/>
    <property type="evidence" value="ECO:0007669"/>
    <property type="project" value="UniProtKB-KW"/>
</dbReference>
<dbReference type="PROSITE" id="PS01091">
    <property type="entry name" value="TATD_3"/>
    <property type="match status" value="1"/>
</dbReference>
<dbReference type="InterPro" id="IPR001130">
    <property type="entry name" value="TatD-like"/>
</dbReference>
<evidence type="ECO:0000256" key="3">
    <source>
        <dbReference type="ARBA" id="ARBA00022723"/>
    </source>
</evidence>
<protein>
    <submittedName>
        <fullName evidence="5">Uncharacterized protein</fullName>
    </submittedName>
</protein>
<evidence type="ECO:0000256" key="2">
    <source>
        <dbReference type="ARBA" id="ARBA00022722"/>
    </source>
</evidence>
<dbReference type="RefSeq" id="XP_034011877.1">
    <property type="nucleotide sequence ID" value="XM_034156407.1"/>
</dbReference>
<dbReference type="Proteomes" id="UP000449547">
    <property type="component" value="Unassembled WGS sequence"/>
</dbReference>
<dbReference type="PANTHER" id="PTHR10060:SF15">
    <property type="entry name" value="DEOXYRIBONUCLEASE TATDN1"/>
    <property type="match status" value="1"/>
</dbReference>
<dbReference type="InterPro" id="IPR050891">
    <property type="entry name" value="TatD-type_Hydrolase"/>
</dbReference>